<feature type="region of interest" description="Disordered" evidence="1">
    <location>
        <begin position="29"/>
        <end position="67"/>
    </location>
</feature>
<dbReference type="Proteomes" id="UP000429607">
    <property type="component" value="Unassembled WGS sequence"/>
</dbReference>
<sequence length="111" mass="12211">MLPRLDNTPYDLDILADGLPAEAARLQRCANSDGDDESMPPSGPAAAGRAETTGRAPISKQGRVSSQALQRILNSTSEEPEFMTDRTKLRQLRKENAGALTKWLQTHRHEL</sequence>
<evidence type="ECO:0000313" key="2">
    <source>
        <dbReference type="EMBL" id="KAE8982898.1"/>
    </source>
</evidence>
<feature type="compositionally biased region" description="Low complexity" evidence="1">
    <location>
        <begin position="44"/>
        <end position="57"/>
    </location>
</feature>
<dbReference type="OrthoDB" id="89160at2759"/>
<evidence type="ECO:0000313" key="6">
    <source>
        <dbReference type="Proteomes" id="UP000434957"/>
    </source>
</evidence>
<dbReference type="Proteomes" id="UP000434957">
    <property type="component" value="Unassembled WGS sequence"/>
</dbReference>
<gene>
    <name evidence="3" type="ORF">PR001_g22469</name>
    <name evidence="2" type="ORF">PR002_g23399</name>
    <name evidence="4" type="ORF">PR003_g26416</name>
</gene>
<protein>
    <submittedName>
        <fullName evidence="2">Uncharacterized protein</fullName>
    </submittedName>
</protein>
<accession>A0A6A3IQ45</accession>
<evidence type="ECO:0000313" key="7">
    <source>
        <dbReference type="Proteomes" id="UP000435112"/>
    </source>
</evidence>
<dbReference type="Proteomes" id="UP000435112">
    <property type="component" value="Unassembled WGS sequence"/>
</dbReference>
<organism evidence="2 7">
    <name type="scientific">Phytophthora rubi</name>
    <dbReference type="NCBI Taxonomy" id="129364"/>
    <lineage>
        <taxon>Eukaryota</taxon>
        <taxon>Sar</taxon>
        <taxon>Stramenopiles</taxon>
        <taxon>Oomycota</taxon>
        <taxon>Peronosporomycetes</taxon>
        <taxon>Peronosporales</taxon>
        <taxon>Peronosporaceae</taxon>
        <taxon>Phytophthora</taxon>
    </lineage>
</organism>
<evidence type="ECO:0000313" key="4">
    <source>
        <dbReference type="EMBL" id="KAE9286072.1"/>
    </source>
</evidence>
<reference evidence="5 7" key="1">
    <citation type="submission" date="2018-09" db="EMBL/GenBank/DDBJ databases">
        <title>Genomic investigation of the strawberry pathogen Phytophthora fragariae indicates pathogenicity is determined by transcriptional variation in three key races.</title>
        <authorList>
            <person name="Adams T.M."/>
            <person name="Armitage A.D."/>
            <person name="Sobczyk M.K."/>
            <person name="Bates H.J."/>
            <person name="Dunwell J.M."/>
            <person name="Nellist C.F."/>
            <person name="Harrison R.J."/>
        </authorList>
    </citation>
    <scope>NUCLEOTIDE SEQUENCE [LARGE SCALE GENOMIC DNA]</scope>
    <source>
        <strain evidence="3 5">SCRP249</strain>
        <strain evidence="2 7">SCRP324</strain>
        <strain evidence="4 6">SCRP333</strain>
    </source>
</reference>
<evidence type="ECO:0000256" key="1">
    <source>
        <dbReference type="SAM" id="MobiDB-lite"/>
    </source>
</evidence>
<name>A0A6A3IQ45_9STRA</name>
<dbReference type="AlphaFoldDB" id="A0A6A3IQ45"/>
<evidence type="ECO:0000313" key="3">
    <source>
        <dbReference type="EMBL" id="KAE8986921.1"/>
    </source>
</evidence>
<evidence type="ECO:0000313" key="5">
    <source>
        <dbReference type="Proteomes" id="UP000429607"/>
    </source>
</evidence>
<dbReference type="EMBL" id="QXFT01003412">
    <property type="protein sequence ID" value="KAE9286072.1"/>
    <property type="molecule type" value="Genomic_DNA"/>
</dbReference>
<dbReference type="EMBL" id="QXFV01002502">
    <property type="protein sequence ID" value="KAE8986921.1"/>
    <property type="molecule type" value="Genomic_DNA"/>
</dbReference>
<keyword evidence="6" id="KW-1185">Reference proteome</keyword>
<dbReference type="EMBL" id="QXFU01002670">
    <property type="protein sequence ID" value="KAE8982898.1"/>
    <property type="molecule type" value="Genomic_DNA"/>
</dbReference>
<proteinExistence type="predicted"/>
<comment type="caution">
    <text evidence="2">The sequence shown here is derived from an EMBL/GenBank/DDBJ whole genome shotgun (WGS) entry which is preliminary data.</text>
</comment>